<accession>A0AAD4DMX3</accession>
<proteinExistence type="predicted"/>
<name>A0AAD4DMX3_9AGAM</name>
<dbReference type="EMBL" id="JABBWK010000401">
    <property type="protein sequence ID" value="KAG1884505.1"/>
    <property type="molecule type" value="Genomic_DNA"/>
</dbReference>
<feature type="transmembrane region" description="Helical" evidence="1">
    <location>
        <begin position="257"/>
        <end position="277"/>
    </location>
</feature>
<protein>
    <recommendedName>
        <fullName evidence="2">DUF6534 domain-containing protein</fullName>
    </recommendedName>
</protein>
<reference evidence="3" key="1">
    <citation type="journal article" date="2020" name="New Phytol.">
        <title>Comparative genomics reveals dynamic genome evolution in host specialist ectomycorrhizal fungi.</title>
        <authorList>
            <person name="Lofgren L.A."/>
            <person name="Nguyen N.H."/>
            <person name="Vilgalys R."/>
            <person name="Ruytinx J."/>
            <person name="Liao H.L."/>
            <person name="Branco S."/>
            <person name="Kuo A."/>
            <person name="LaButti K."/>
            <person name="Lipzen A."/>
            <person name="Andreopoulos W."/>
            <person name="Pangilinan J."/>
            <person name="Riley R."/>
            <person name="Hundley H."/>
            <person name="Na H."/>
            <person name="Barry K."/>
            <person name="Grigoriev I.V."/>
            <person name="Stajich J.E."/>
            <person name="Kennedy P.G."/>
        </authorList>
    </citation>
    <scope>NUCLEOTIDE SEQUENCE</scope>
    <source>
        <strain evidence="3">FC203</strain>
    </source>
</reference>
<dbReference type="AlphaFoldDB" id="A0AAD4DMX3"/>
<comment type="caution">
    <text evidence="3">The sequence shown here is derived from an EMBL/GenBank/DDBJ whole genome shotgun (WGS) entry which is preliminary data.</text>
</comment>
<evidence type="ECO:0000313" key="4">
    <source>
        <dbReference type="Proteomes" id="UP001195769"/>
    </source>
</evidence>
<evidence type="ECO:0000259" key="2">
    <source>
        <dbReference type="Pfam" id="PF20152"/>
    </source>
</evidence>
<feature type="transmembrane region" description="Helical" evidence="1">
    <location>
        <begin position="183"/>
        <end position="207"/>
    </location>
</feature>
<dbReference type="PANTHER" id="PTHR40465:SF1">
    <property type="entry name" value="DUF6534 DOMAIN-CONTAINING PROTEIN"/>
    <property type="match status" value="1"/>
</dbReference>
<dbReference type="PANTHER" id="PTHR40465">
    <property type="entry name" value="CHROMOSOME 1, WHOLE GENOME SHOTGUN SEQUENCE"/>
    <property type="match status" value="1"/>
</dbReference>
<sequence length="411" mass="45896">MSDPSSPSPAEVENLIIIFMGFVFATFLYGLTFFQMYIYFSRYSNDYAWTKLLVGALFVLDTTSTSLVSDIPYHYLITMFDVSIEVLYPTPAFCIQYIFSAILTLITQSFFASRLHTVCGSFTNITSRSISLVVLLCAFISFVFGLISVGQFFQHGQLSTFALPSMPVRVFVDSEISHPELQIIAGISQGFAAVANIIIFIMMYWSLCPAHYLDMLQSVPEGVLENLAVLFVSRGLGLTIIQLVYLGTFVASPGKPYWIAVQMVTPRIYVNIVLGLLNAREVKHGVGLNEEDTLSGRHNSQNDVPGTLRFLNRKASHQAFCNGENSRGSEIEEASKSYASDQKLNLAQIEMQFGFALPQAVRELYLVVDGYEAESSAGCSDGLFFGLLEAVFEEWRFWREVDDDPQMGFRA</sequence>
<evidence type="ECO:0000256" key="1">
    <source>
        <dbReference type="SAM" id="Phobius"/>
    </source>
</evidence>
<dbReference type="GeneID" id="64663997"/>
<feature type="transmembrane region" description="Helical" evidence="1">
    <location>
        <begin position="132"/>
        <end position="153"/>
    </location>
</feature>
<feature type="transmembrane region" description="Helical" evidence="1">
    <location>
        <begin position="52"/>
        <end position="75"/>
    </location>
</feature>
<keyword evidence="1" id="KW-0472">Membrane</keyword>
<feature type="domain" description="DUF6534" evidence="2">
    <location>
        <begin position="192"/>
        <end position="281"/>
    </location>
</feature>
<keyword evidence="1" id="KW-1133">Transmembrane helix</keyword>
<dbReference type="Proteomes" id="UP001195769">
    <property type="component" value="Unassembled WGS sequence"/>
</dbReference>
<organism evidence="3 4">
    <name type="scientific">Suillus fuscotomentosus</name>
    <dbReference type="NCBI Taxonomy" id="1912939"/>
    <lineage>
        <taxon>Eukaryota</taxon>
        <taxon>Fungi</taxon>
        <taxon>Dikarya</taxon>
        <taxon>Basidiomycota</taxon>
        <taxon>Agaricomycotina</taxon>
        <taxon>Agaricomycetes</taxon>
        <taxon>Agaricomycetidae</taxon>
        <taxon>Boletales</taxon>
        <taxon>Suillineae</taxon>
        <taxon>Suillaceae</taxon>
        <taxon>Suillus</taxon>
    </lineage>
</organism>
<dbReference type="Pfam" id="PF20152">
    <property type="entry name" value="DUF6534"/>
    <property type="match status" value="1"/>
</dbReference>
<evidence type="ECO:0000313" key="3">
    <source>
        <dbReference type="EMBL" id="KAG1884505.1"/>
    </source>
</evidence>
<feature type="transmembrane region" description="Helical" evidence="1">
    <location>
        <begin position="227"/>
        <end position="251"/>
    </location>
</feature>
<gene>
    <name evidence="3" type="ORF">F5891DRAFT_1239331</name>
</gene>
<keyword evidence="4" id="KW-1185">Reference proteome</keyword>
<dbReference type="RefSeq" id="XP_041216278.1">
    <property type="nucleotide sequence ID" value="XM_041369699.1"/>
</dbReference>
<feature type="transmembrane region" description="Helical" evidence="1">
    <location>
        <begin position="15"/>
        <end position="40"/>
    </location>
</feature>
<keyword evidence="1" id="KW-0812">Transmembrane</keyword>
<feature type="transmembrane region" description="Helical" evidence="1">
    <location>
        <begin position="87"/>
        <end position="111"/>
    </location>
</feature>
<dbReference type="InterPro" id="IPR045339">
    <property type="entry name" value="DUF6534"/>
</dbReference>